<dbReference type="EMBL" id="SOZJ01000001">
    <property type="protein sequence ID" value="TGJ74686.1"/>
    <property type="molecule type" value="Genomic_DNA"/>
</dbReference>
<evidence type="ECO:0000313" key="3">
    <source>
        <dbReference type="EMBL" id="TGJ74686.1"/>
    </source>
</evidence>
<reference evidence="3 4" key="1">
    <citation type="submission" date="2019-03" db="EMBL/GenBank/DDBJ databases">
        <title>Nematode-trapping fungi genome.</title>
        <authorList>
            <person name="Vidal-Diez De Ulzurrun G."/>
        </authorList>
    </citation>
    <scope>NUCLEOTIDE SEQUENCE [LARGE SCALE GENOMIC DNA]</scope>
    <source>
        <strain evidence="3 4">TWF154</strain>
    </source>
</reference>
<dbReference type="AlphaFoldDB" id="A0A8H2HVZ7"/>
<feature type="transmembrane region" description="Helical" evidence="1">
    <location>
        <begin position="99"/>
        <end position="122"/>
    </location>
</feature>
<evidence type="ECO:0000313" key="4">
    <source>
        <dbReference type="Proteomes" id="UP000297595"/>
    </source>
</evidence>
<accession>A0A8H2HVZ7</accession>
<organism evidence="3 4">
    <name type="scientific">Orbilia oligospora</name>
    <name type="common">Nematode-trapping fungus</name>
    <name type="synonym">Arthrobotrys oligospora</name>
    <dbReference type="NCBI Taxonomy" id="2813651"/>
    <lineage>
        <taxon>Eukaryota</taxon>
        <taxon>Fungi</taxon>
        <taxon>Dikarya</taxon>
        <taxon>Ascomycota</taxon>
        <taxon>Pezizomycotina</taxon>
        <taxon>Orbiliomycetes</taxon>
        <taxon>Orbiliales</taxon>
        <taxon>Orbiliaceae</taxon>
        <taxon>Orbilia</taxon>
    </lineage>
</organism>
<dbReference type="InterPro" id="IPR000999">
    <property type="entry name" value="RNase_III_dom"/>
</dbReference>
<keyword evidence="1" id="KW-0472">Membrane</keyword>
<keyword evidence="1" id="KW-0812">Transmembrane</keyword>
<comment type="caution">
    <text evidence="3">The sequence shown here is derived from an EMBL/GenBank/DDBJ whole genome shotgun (WGS) entry which is preliminary data.</text>
</comment>
<dbReference type="SUPFAM" id="SSF69065">
    <property type="entry name" value="RNase III domain-like"/>
    <property type="match status" value="1"/>
</dbReference>
<gene>
    <name evidence="3" type="ORF">EYR41_001659</name>
</gene>
<dbReference type="InterPro" id="IPR036389">
    <property type="entry name" value="RNase_III_sf"/>
</dbReference>
<evidence type="ECO:0000256" key="1">
    <source>
        <dbReference type="SAM" id="Phobius"/>
    </source>
</evidence>
<dbReference type="GO" id="GO:0004525">
    <property type="term" value="F:ribonuclease III activity"/>
    <property type="evidence" value="ECO:0007669"/>
    <property type="project" value="InterPro"/>
</dbReference>
<dbReference type="Pfam" id="PF00636">
    <property type="entry name" value="Ribonuclease_3"/>
    <property type="match status" value="1"/>
</dbReference>
<name>A0A8H2HVZ7_ORBOL</name>
<evidence type="ECO:0000259" key="2">
    <source>
        <dbReference type="PROSITE" id="PS50142"/>
    </source>
</evidence>
<proteinExistence type="predicted"/>
<dbReference type="PROSITE" id="PS50142">
    <property type="entry name" value="RNASE_3_2"/>
    <property type="match status" value="1"/>
</dbReference>
<protein>
    <recommendedName>
        <fullName evidence="2">RNase III domain-containing protein</fullName>
    </recommendedName>
</protein>
<dbReference type="Gene3D" id="1.10.1520.10">
    <property type="entry name" value="Ribonuclease III domain"/>
    <property type="match status" value="1"/>
</dbReference>
<sequence>MKWFGHDPDPGQDHLYACAWTCVESLMLTSSEKPIKTTASKIEIHKPYSYLQQLLAGWNSYANELQANSSPALETTLAVRLAPWIARYRLNPPRVSRNSYLVTLLVIAIIFFQIQNAIGYVFKSNTLVEEALESTGHARLISGKGDGHRRLALLGDKVLGLVQIDQWYGTQQTRGIADALLKDNVTNRRLQECADQSGITSEILVAPEQAYLHLQGGQIGRVTSASAVEALLGAVWLDSNRDFEQANYWETLGAPVEVLHLLILV</sequence>
<dbReference type="Proteomes" id="UP000297595">
    <property type="component" value="Unassembled WGS sequence"/>
</dbReference>
<keyword evidence="1" id="KW-1133">Transmembrane helix</keyword>
<feature type="domain" description="RNase III" evidence="2">
    <location>
        <begin position="111"/>
        <end position="240"/>
    </location>
</feature>
<dbReference type="GO" id="GO:0006396">
    <property type="term" value="P:RNA processing"/>
    <property type="evidence" value="ECO:0007669"/>
    <property type="project" value="InterPro"/>
</dbReference>